<reference evidence="1" key="1">
    <citation type="journal article" date="2021" name="PeerJ">
        <title>Extensive microbial diversity within the chicken gut microbiome revealed by metagenomics and culture.</title>
        <authorList>
            <person name="Gilroy R."/>
            <person name="Ravi A."/>
            <person name="Getino M."/>
            <person name="Pursley I."/>
            <person name="Horton D.L."/>
            <person name="Alikhan N.F."/>
            <person name="Baker D."/>
            <person name="Gharbi K."/>
            <person name="Hall N."/>
            <person name="Watson M."/>
            <person name="Adriaenssens E.M."/>
            <person name="Foster-Nyarko E."/>
            <person name="Jarju S."/>
            <person name="Secka A."/>
            <person name="Antonio M."/>
            <person name="Oren A."/>
            <person name="Chaudhuri R.R."/>
            <person name="La Ragione R."/>
            <person name="Hildebrand F."/>
            <person name="Pallen M.J."/>
        </authorList>
    </citation>
    <scope>NUCLEOTIDE SEQUENCE</scope>
    <source>
        <strain evidence="1">CHK173-259</strain>
    </source>
</reference>
<dbReference type="EMBL" id="DXGJ01000065">
    <property type="protein sequence ID" value="HIW72654.1"/>
    <property type="molecule type" value="Genomic_DNA"/>
</dbReference>
<protein>
    <submittedName>
        <fullName evidence="1">Uncharacterized protein</fullName>
    </submittedName>
</protein>
<reference evidence="1" key="2">
    <citation type="submission" date="2021-04" db="EMBL/GenBank/DDBJ databases">
        <authorList>
            <person name="Gilroy R."/>
        </authorList>
    </citation>
    <scope>NUCLEOTIDE SEQUENCE</scope>
    <source>
        <strain evidence="1">CHK173-259</strain>
    </source>
</reference>
<organism evidence="1 2">
    <name type="scientific">Candidatus Levilactobacillus faecigallinarum</name>
    <dbReference type="NCBI Taxonomy" id="2838638"/>
    <lineage>
        <taxon>Bacteria</taxon>
        <taxon>Bacillati</taxon>
        <taxon>Bacillota</taxon>
        <taxon>Bacilli</taxon>
        <taxon>Lactobacillales</taxon>
        <taxon>Lactobacillaceae</taxon>
        <taxon>Levilactobacillus</taxon>
    </lineage>
</organism>
<gene>
    <name evidence="1" type="ORF">H9875_08530</name>
</gene>
<evidence type="ECO:0000313" key="2">
    <source>
        <dbReference type="Proteomes" id="UP000886822"/>
    </source>
</evidence>
<proteinExistence type="predicted"/>
<sequence length="120" mass="13727">MSKGMNRLLPELHRVESQYGSIDNAPQDVVKHIQNVEREIDTQEKVPLDRRKRGRIMDRIIVGLPLSKMTIGQIAKVLNADDEFTLNGEYMISNDALHSALKRREVLVKKSKNVRGHIVD</sequence>
<dbReference type="AlphaFoldDB" id="A0A9D1QTQ5"/>
<evidence type="ECO:0000313" key="1">
    <source>
        <dbReference type="EMBL" id="HIW72654.1"/>
    </source>
</evidence>
<accession>A0A9D1QTQ5</accession>
<name>A0A9D1QTQ5_9LACO</name>
<comment type="caution">
    <text evidence="1">The sequence shown here is derived from an EMBL/GenBank/DDBJ whole genome shotgun (WGS) entry which is preliminary data.</text>
</comment>
<dbReference type="Proteomes" id="UP000886822">
    <property type="component" value="Unassembled WGS sequence"/>
</dbReference>